<evidence type="ECO:0000259" key="2">
    <source>
        <dbReference type="Pfam" id="PF10073"/>
    </source>
</evidence>
<dbReference type="InterPro" id="IPR046367">
    <property type="entry name" value="GapR-like_DNA-bd"/>
</dbReference>
<accession>A0A149TJZ5</accession>
<feature type="compositionally biased region" description="Basic and acidic residues" evidence="1">
    <location>
        <begin position="87"/>
        <end position="103"/>
    </location>
</feature>
<organism evidence="3 4">
    <name type="scientific">Gluconobacter albidus</name>
    <dbReference type="NCBI Taxonomy" id="318683"/>
    <lineage>
        <taxon>Bacteria</taxon>
        <taxon>Pseudomonadati</taxon>
        <taxon>Pseudomonadota</taxon>
        <taxon>Alphaproteobacteria</taxon>
        <taxon>Acetobacterales</taxon>
        <taxon>Acetobacteraceae</taxon>
        <taxon>Gluconobacter</taxon>
    </lineage>
</organism>
<feature type="region of interest" description="Disordered" evidence="1">
    <location>
        <begin position="82"/>
        <end position="184"/>
    </location>
</feature>
<protein>
    <recommendedName>
        <fullName evidence="2">GapR-like DNA-binding domain-containing protein</fullName>
    </recommendedName>
</protein>
<sequence length="184" mass="20557">MTLNNSQARLFSFVQRIETLLEERKGINEGISDIKTEAKSAGFDNKVIMQMIRERAMSQAEREEWQSLCELYRATLGMLDGTPMSDNARRHMSRDEKDDREAGVDDMFDPTPEPEPAASPAEARAQGAEAFRSGKRVTENPFPAGDAARASWDEGWCSEAGSDGMDIPPEWRRSPKKAEKGDEA</sequence>
<evidence type="ECO:0000313" key="4">
    <source>
        <dbReference type="Proteomes" id="UP000075636"/>
    </source>
</evidence>
<feature type="compositionally biased region" description="Basic and acidic residues" evidence="1">
    <location>
        <begin position="169"/>
        <end position="184"/>
    </location>
</feature>
<dbReference type="Pfam" id="PF10073">
    <property type="entry name" value="GapR_DNA-bd"/>
    <property type="match status" value="1"/>
</dbReference>
<feature type="domain" description="GapR-like DNA-binding" evidence="2">
    <location>
        <begin position="8"/>
        <end position="77"/>
    </location>
</feature>
<dbReference type="RefSeq" id="WP_082780080.1">
    <property type="nucleotide sequence ID" value="NZ_LHZR01000101.1"/>
</dbReference>
<dbReference type="OrthoDB" id="9813793at2"/>
<reference evidence="3 4" key="1">
    <citation type="submission" date="2015-06" db="EMBL/GenBank/DDBJ databases">
        <title>Improved classification and identification of acetic acid bacteria using matrix-assisted laser desorption/ionization time-of-flight mass spectrometry; Gluconobacter nephelii and Gluconobacter uchimurae are later heterotypic synonyms of Gluconobacter japonicus and Gluconobacter oxydans, respectively.</title>
        <authorList>
            <person name="Li L."/>
            <person name="Cleenwerck I."/>
            <person name="De Vuyst L."/>
            <person name="Vandamme P."/>
        </authorList>
    </citation>
    <scope>NUCLEOTIDE SEQUENCE [LARGE SCALE GENOMIC DNA]</scope>
    <source>
        <strain evidence="3 4">LMG 1768</strain>
    </source>
</reference>
<name>A0A149TJZ5_9PROT</name>
<dbReference type="EMBL" id="LHZR01000101">
    <property type="protein sequence ID" value="KXV48736.1"/>
    <property type="molecule type" value="Genomic_DNA"/>
</dbReference>
<dbReference type="PATRIC" id="fig|318683.6.peg.1202"/>
<dbReference type="GO" id="GO:0003677">
    <property type="term" value="F:DNA binding"/>
    <property type="evidence" value="ECO:0007669"/>
    <property type="project" value="InterPro"/>
</dbReference>
<comment type="caution">
    <text evidence="3">The sequence shown here is derived from an EMBL/GenBank/DDBJ whole genome shotgun (WGS) entry which is preliminary data.</text>
</comment>
<gene>
    <name evidence="3" type="ORF">AD945_06190</name>
</gene>
<dbReference type="AlphaFoldDB" id="A0A149TJZ5"/>
<evidence type="ECO:0000256" key="1">
    <source>
        <dbReference type="SAM" id="MobiDB-lite"/>
    </source>
</evidence>
<evidence type="ECO:0000313" key="3">
    <source>
        <dbReference type="EMBL" id="KXV48736.1"/>
    </source>
</evidence>
<proteinExistence type="predicted"/>
<feature type="compositionally biased region" description="Low complexity" evidence="1">
    <location>
        <begin position="118"/>
        <end position="130"/>
    </location>
</feature>
<dbReference type="Proteomes" id="UP000075636">
    <property type="component" value="Unassembled WGS sequence"/>
</dbReference>